<dbReference type="GO" id="GO:0016042">
    <property type="term" value="P:lipid catabolic process"/>
    <property type="evidence" value="ECO:0007669"/>
    <property type="project" value="UniProtKB-KW"/>
</dbReference>
<keyword evidence="2" id="KW-0378">Hydrolase</keyword>
<comment type="caution">
    <text evidence="5">The sequence shown here is derived from an EMBL/GenBank/DDBJ whole genome shotgun (WGS) entry which is preliminary data.</text>
</comment>
<dbReference type="PANTHER" id="PTHR10272">
    <property type="entry name" value="PLATELET-ACTIVATING FACTOR ACETYLHYDROLASE"/>
    <property type="match status" value="1"/>
</dbReference>
<keyword evidence="3" id="KW-0442">Lipid degradation</keyword>
<sequence length="272" mass="30400">MPLRGQQLAFRHHEIYIAYSAFCRFIKQDSTLEFDTIDGTPYNKSSWTALNQAGQQVIRYDERIVLAGHSFGGCTVLSILSTKPLDGHSSIPIERTVILDPWLEPLPSPGPVPLPNHAPQTDSIKSGEETIRFSLEPASVISDTNSITDSRKSHPSMLVINSETFTLWKDHYTRLQEVLAGWEPQGGRIMTIVGSEHVSFSDFPMLPIFRKKKARPILDTITQLSLSFLDDTLEDTLRTIPNIPMEVKIIGVKKDGKPKRKLLGKPGDVIAQ</sequence>
<dbReference type="Proteomes" id="UP000283269">
    <property type="component" value="Unassembled WGS sequence"/>
</dbReference>
<dbReference type="PANTHER" id="PTHR10272:SF0">
    <property type="entry name" value="PLATELET-ACTIVATING FACTOR ACETYLHYDROLASE"/>
    <property type="match status" value="1"/>
</dbReference>
<dbReference type="EC" id="3.1.1.47" evidence="1"/>
<name>A0A409WGR4_PSICY</name>
<dbReference type="InParanoid" id="A0A409WGR4"/>
<evidence type="ECO:0000256" key="3">
    <source>
        <dbReference type="ARBA" id="ARBA00022963"/>
    </source>
</evidence>
<dbReference type="GO" id="GO:0003847">
    <property type="term" value="F:1-alkyl-2-acetylglycerophosphocholine esterase activity"/>
    <property type="evidence" value="ECO:0007669"/>
    <property type="project" value="UniProtKB-EC"/>
</dbReference>
<dbReference type="SUPFAM" id="SSF53474">
    <property type="entry name" value="alpha/beta-Hydrolases"/>
    <property type="match status" value="1"/>
</dbReference>
<dbReference type="OrthoDB" id="2363873at2759"/>
<evidence type="ECO:0000313" key="6">
    <source>
        <dbReference type="Proteomes" id="UP000283269"/>
    </source>
</evidence>
<evidence type="ECO:0000256" key="1">
    <source>
        <dbReference type="ARBA" id="ARBA00013201"/>
    </source>
</evidence>
<dbReference type="EMBL" id="NHYD01003434">
    <property type="protein sequence ID" value="PPQ77702.1"/>
    <property type="molecule type" value="Genomic_DNA"/>
</dbReference>
<keyword evidence="6" id="KW-1185">Reference proteome</keyword>
<dbReference type="AlphaFoldDB" id="A0A409WGR4"/>
<accession>A0A409WGR4</accession>
<gene>
    <name evidence="5" type="ORF">CVT25_011137</name>
</gene>
<keyword evidence="4" id="KW-0443">Lipid metabolism</keyword>
<reference evidence="5 6" key="1">
    <citation type="journal article" date="2018" name="Evol. Lett.">
        <title>Horizontal gene cluster transfer increased hallucinogenic mushroom diversity.</title>
        <authorList>
            <person name="Reynolds H.T."/>
            <person name="Vijayakumar V."/>
            <person name="Gluck-Thaler E."/>
            <person name="Korotkin H.B."/>
            <person name="Matheny P.B."/>
            <person name="Slot J.C."/>
        </authorList>
    </citation>
    <scope>NUCLEOTIDE SEQUENCE [LARGE SCALE GENOMIC DNA]</scope>
    <source>
        <strain evidence="5 6">2631</strain>
    </source>
</reference>
<evidence type="ECO:0000256" key="4">
    <source>
        <dbReference type="ARBA" id="ARBA00023098"/>
    </source>
</evidence>
<evidence type="ECO:0000256" key="2">
    <source>
        <dbReference type="ARBA" id="ARBA00022801"/>
    </source>
</evidence>
<evidence type="ECO:0000313" key="5">
    <source>
        <dbReference type="EMBL" id="PPQ77702.1"/>
    </source>
</evidence>
<organism evidence="5 6">
    <name type="scientific">Psilocybe cyanescens</name>
    <dbReference type="NCBI Taxonomy" id="93625"/>
    <lineage>
        <taxon>Eukaryota</taxon>
        <taxon>Fungi</taxon>
        <taxon>Dikarya</taxon>
        <taxon>Basidiomycota</taxon>
        <taxon>Agaricomycotina</taxon>
        <taxon>Agaricomycetes</taxon>
        <taxon>Agaricomycetidae</taxon>
        <taxon>Agaricales</taxon>
        <taxon>Agaricineae</taxon>
        <taxon>Strophariaceae</taxon>
        <taxon>Psilocybe</taxon>
    </lineage>
</organism>
<protein>
    <recommendedName>
        <fullName evidence="1">1-alkyl-2-acetylglycerophosphocholine esterase</fullName>
        <ecNumber evidence="1">3.1.1.47</ecNumber>
    </recommendedName>
</protein>
<dbReference type="InterPro" id="IPR029058">
    <property type="entry name" value="AB_hydrolase_fold"/>
</dbReference>
<dbReference type="STRING" id="93625.A0A409WGR4"/>
<dbReference type="Gene3D" id="3.40.50.1820">
    <property type="entry name" value="alpha/beta hydrolase"/>
    <property type="match status" value="1"/>
</dbReference>
<dbReference type="Pfam" id="PF03403">
    <property type="entry name" value="PAF-AH_p_II"/>
    <property type="match status" value="1"/>
</dbReference>
<proteinExistence type="predicted"/>